<dbReference type="InterPro" id="IPR018971">
    <property type="entry name" value="DUF1997"/>
</dbReference>
<protein>
    <recommendedName>
        <fullName evidence="3">DUF1997 family protein</fullName>
    </recommendedName>
</protein>
<sequence>MRVSSVGTSSSSILGFPNCSSCRRNRGIARLYKAQMSSDAVKRANLSSRKTESIKLPNYDDISRTRDMFHIREFLRHPSGIESILNTSALQSYYSLDSNTYRCTLPRLQLLNFEVAPELDLQVTPTSKDCLVKMLSCKFEGSEIVERQNEHFSASMTNTITWDTRDSDSYLNVDVRLNISLEIYTRPFSLLPVSAVETPGNLMMQALVDRLVPLLLQQLLRDYDKWVKQQRQDLPEDLVPS</sequence>
<organism evidence="1 2">
    <name type="scientific">Daucus carota subsp. sativus</name>
    <name type="common">Carrot</name>
    <dbReference type="NCBI Taxonomy" id="79200"/>
    <lineage>
        <taxon>Eukaryota</taxon>
        <taxon>Viridiplantae</taxon>
        <taxon>Streptophyta</taxon>
        <taxon>Embryophyta</taxon>
        <taxon>Tracheophyta</taxon>
        <taxon>Spermatophyta</taxon>
        <taxon>Magnoliopsida</taxon>
        <taxon>eudicotyledons</taxon>
        <taxon>Gunneridae</taxon>
        <taxon>Pentapetalae</taxon>
        <taxon>asterids</taxon>
        <taxon>campanulids</taxon>
        <taxon>Apiales</taxon>
        <taxon>Apiaceae</taxon>
        <taxon>Apioideae</taxon>
        <taxon>Scandiceae</taxon>
        <taxon>Daucinae</taxon>
        <taxon>Daucus</taxon>
        <taxon>Daucus sect. Daucus</taxon>
    </lineage>
</organism>
<keyword evidence="2" id="KW-1185">Reference proteome</keyword>
<dbReference type="EMBL" id="CP093343">
    <property type="protein sequence ID" value="WOG81341.1"/>
    <property type="molecule type" value="Genomic_DNA"/>
</dbReference>
<reference evidence="1" key="1">
    <citation type="journal article" date="2016" name="Nat. Genet.">
        <title>A high-quality carrot genome assembly provides new insights into carotenoid accumulation and asterid genome evolution.</title>
        <authorList>
            <person name="Iorizzo M."/>
            <person name="Ellison S."/>
            <person name="Senalik D."/>
            <person name="Zeng P."/>
            <person name="Satapoomin P."/>
            <person name="Huang J."/>
            <person name="Bowman M."/>
            <person name="Iovene M."/>
            <person name="Sanseverino W."/>
            <person name="Cavagnaro P."/>
            <person name="Yildiz M."/>
            <person name="Macko-Podgorni A."/>
            <person name="Moranska E."/>
            <person name="Grzebelus E."/>
            <person name="Grzebelus D."/>
            <person name="Ashrafi H."/>
            <person name="Zheng Z."/>
            <person name="Cheng S."/>
            <person name="Spooner D."/>
            <person name="Van Deynze A."/>
            <person name="Simon P."/>
        </authorList>
    </citation>
    <scope>NUCLEOTIDE SEQUENCE</scope>
    <source>
        <tissue evidence="1">Leaf</tissue>
    </source>
</reference>
<dbReference type="KEGG" id="dcr:108205246"/>
<dbReference type="PANTHER" id="PTHR34131:SF2">
    <property type="entry name" value="FAMILY PROTEIN, PUTATIVE (DUF1997)-RELATED"/>
    <property type="match status" value="1"/>
</dbReference>
<evidence type="ECO:0000313" key="2">
    <source>
        <dbReference type="Proteomes" id="UP000077755"/>
    </source>
</evidence>
<dbReference type="AlphaFoldDB" id="A0AAF0W3D7"/>
<dbReference type="Proteomes" id="UP000077755">
    <property type="component" value="Chromosome 1"/>
</dbReference>
<dbReference type="Pfam" id="PF09366">
    <property type="entry name" value="DUF1997"/>
    <property type="match status" value="1"/>
</dbReference>
<dbReference type="PANTHER" id="PTHR34131">
    <property type="entry name" value="(RAP ANNOTATION RELEASE2) GALACTOSE-BINDING LIKE DOMAIN CONTAINING PROTEIN"/>
    <property type="match status" value="1"/>
</dbReference>
<evidence type="ECO:0008006" key="3">
    <source>
        <dbReference type="Google" id="ProtNLM"/>
    </source>
</evidence>
<evidence type="ECO:0000313" key="1">
    <source>
        <dbReference type="EMBL" id="WOG81341.1"/>
    </source>
</evidence>
<reference evidence="1" key="2">
    <citation type="submission" date="2022-03" db="EMBL/GenBank/DDBJ databases">
        <title>Draft title - Genomic analysis of global carrot germplasm unveils the trajectory of domestication and the origin of high carotenoid orange carrot.</title>
        <authorList>
            <person name="Iorizzo M."/>
            <person name="Ellison S."/>
            <person name="Senalik D."/>
            <person name="Macko-Podgorni A."/>
            <person name="Grzebelus D."/>
            <person name="Bostan H."/>
            <person name="Rolling W."/>
            <person name="Curaba J."/>
            <person name="Simon P."/>
        </authorList>
    </citation>
    <scope>NUCLEOTIDE SEQUENCE</scope>
    <source>
        <tissue evidence="1">Leaf</tissue>
    </source>
</reference>
<proteinExistence type="predicted"/>
<name>A0AAF0W3D7_DAUCS</name>
<gene>
    <name evidence="1" type="ORF">DCAR_0100487</name>
</gene>
<accession>A0AAF0W3D7</accession>